<proteinExistence type="inferred from homology"/>
<dbReference type="CDD" id="cd04186">
    <property type="entry name" value="GT_2_like_c"/>
    <property type="match status" value="1"/>
</dbReference>
<gene>
    <name evidence="5" type="ORF">C7382_103121</name>
</gene>
<evidence type="ECO:0000313" key="5">
    <source>
        <dbReference type="EMBL" id="PVZ13425.1"/>
    </source>
</evidence>
<dbReference type="GO" id="GO:0016757">
    <property type="term" value="F:glycosyltransferase activity"/>
    <property type="evidence" value="ECO:0007669"/>
    <property type="project" value="UniProtKB-KW"/>
</dbReference>
<dbReference type="InterPro" id="IPR029044">
    <property type="entry name" value="Nucleotide-diphossugar_trans"/>
</dbReference>
<organism evidence="5 6">
    <name type="scientific">Porphyromonas loveana</name>
    <dbReference type="NCBI Taxonomy" id="1884669"/>
    <lineage>
        <taxon>Bacteria</taxon>
        <taxon>Pseudomonadati</taxon>
        <taxon>Bacteroidota</taxon>
        <taxon>Bacteroidia</taxon>
        <taxon>Bacteroidales</taxon>
        <taxon>Porphyromonadaceae</taxon>
        <taxon>Porphyromonas</taxon>
    </lineage>
</organism>
<keyword evidence="3 5" id="KW-0808">Transferase</keyword>
<feature type="domain" description="Glycosyltransferase 2-like" evidence="4">
    <location>
        <begin position="2"/>
        <end position="160"/>
    </location>
</feature>
<sequence>MDMDIWVVDNNSGDGSVEYLCSRFPTVHFIANEENIGFSRANNQAIRISTGEYVLLLNPDTLIGESTLRTVVDFMDAHPHAGGLGVKMLNAHGQFLPESKRGFPSPWVSFCKLSGLNKLFPRSRRFNGYHLGYLSHDEVHHVEVLAGAFMLMRRKALDEVGLLDERFFMYGEDIDLSYRLVQGGYDNFYYPTPILHYKGESSSVTDVKYLRSFHGAMGLFFDKYYRGKLNPLAHGLINLIIQGRTQLALALRHFKQERKTETPPVMQSWHPSEGDASIYALHNHSHILVNTDEVTCDHLLATMEKVADRQHTFHLTNNVSGRIVSP</sequence>
<accession>A0A2U1FMJ8</accession>
<dbReference type="SUPFAM" id="SSF53448">
    <property type="entry name" value="Nucleotide-diphospho-sugar transferases"/>
    <property type="match status" value="1"/>
</dbReference>
<dbReference type="Pfam" id="PF00535">
    <property type="entry name" value="Glycos_transf_2"/>
    <property type="match status" value="1"/>
</dbReference>
<evidence type="ECO:0000256" key="3">
    <source>
        <dbReference type="ARBA" id="ARBA00022679"/>
    </source>
</evidence>
<evidence type="ECO:0000313" key="6">
    <source>
        <dbReference type="Proteomes" id="UP000245462"/>
    </source>
</evidence>
<evidence type="ECO:0000256" key="1">
    <source>
        <dbReference type="ARBA" id="ARBA00006739"/>
    </source>
</evidence>
<evidence type="ECO:0000256" key="2">
    <source>
        <dbReference type="ARBA" id="ARBA00022676"/>
    </source>
</evidence>
<dbReference type="InterPro" id="IPR001173">
    <property type="entry name" value="Glyco_trans_2-like"/>
</dbReference>
<evidence type="ECO:0000259" key="4">
    <source>
        <dbReference type="Pfam" id="PF00535"/>
    </source>
</evidence>
<comment type="similarity">
    <text evidence="1">Belongs to the glycosyltransferase 2 family.</text>
</comment>
<keyword evidence="2" id="KW-0328">Glycosyltransferase</keyword>
<dbReference type="Proteomes" id="UP000245462">
    <property type="component" value="Unassembled WGS sequence"/>
</dbReference>
<dbReference type="PANTHER" id="PTHR43179">
    <property type="entry name" value="RHAMNOSYLTRANSFERASE WBBL"/>
    <property type="match status" value="1"/>
</dbReference>
<dbReference type="PANTHER" id="PTHR43179:SF12">
    <property type="entry name" value="GALACTOFURANOSYLTRANSFERASE GLFT2"/>
    <property type="match status" value="1"/>
</dbReference>
<name>A0A2U1FMJ8_9PORP</name>
<protein>
    <submittedName>
        <fullName evidence="5">GT2 family glycosyltransferase</fullName>
    </submittedName>
</protein>
<reference evidence="5 6" key="1">
    <citation type="submission" date="2018-04" db="EMBL/GenBank/DDBJ databases">
        <title>Genomic Encyclopedia of Type Strains, Phase IV (KMG-IV): sequencing the most valuable type-strain genomes for metagenomic binning, comparative biology and taxonomic classification.</title>
        <authorList>
            <person name="Goeker M."/>
        </authorList>
    </citation>
    <scope>NUCLEOTIDE SEQUENCE [LARGE SCALE GENOMIC DNA]</scope>
    <source>
        <strain evidence="5 6">DSM 28520</strain>
    </source>
</reference>
<keyword evidence="6" id="KW-1185">Reference proteome</keyword>
<dbReference type="Gene3D" id="3.90.550.10">
    <property type="entry name" value="Spore Coat Polysaccharide Biosynthesis Protein SpsA, Chain A"/>
    <property type="match status" value="1"/>
</dbReference>
<dbReference type="EMBL" id="QEKY01000003">
    <property type="protein sequence ID" value="PVZ13425.1"/>
    <property type="molecule type" value="Genomic_DNA"/>
</dbReference>
<dbReference type="AlphaFoldDB" id="A0A2U1FMJ8"/>
<comment type="caution">
    <text evidence="5">The sequence shown here is derived from an EMBL/GenBank/DDBJ whole genome shotgun (WGS) entry which is preliminary data.</text>
</comment>